<dbReference type="EC" id="2.5.1.18" evidence="2"/>
<dbReference type="Gene3D" id="1.20.1050.10">
    <property type="match status" value="1"/>
</dbReference>
<dbReference type="PROSITE" id="PS50404">
    <property type="entry name" value="GST_NTER"/>
    <property type="match status" value="1"/>
</dbReference>
<evidence type="ECO:0000256" key="3">
    <source>
        <dbReference type="ARBA" id="ARBA00022679"/>
    </source>
</evidence>
<evidence type="ECO:0000259" key="6">
    <source>
        <dbReference type="PROSITE" id="PS50405"/>
    </source>
</evidence>
<accession>F5CRR1</accession>
<evidence type="ECO:0000256" key="1">
    <source>
        <dbReference type="ARBA" id="ARBA00010007"/>
    </source>
</evidence>
<dbReference type="PANTHER" id="PTHR42673">
    <property type="entry name" value="MALEYLACETOACETATE ISOMERASE"/>
    <property type="match status" value="1"/>
</dbReference>
<reference evidence="7" key="1">
    <citation type="submission" date="2011-04" db="EMBL/GenBank/DDBJ databases">
        <title>Molecular cloning and sequence analysis of glutathione S-transferase cDNA from Bruguiera gymnorhiza.</title>
        <authorList>
            <person name="Zhou X.Q."/>
            <person name="Ye B.P."/>
            <person name="Guan Y."/>
        </authorList>
    </citation>
    <scope>NUCLEOTIDE SEQUENCE</scope>
    <source>
        <strain evidence="7">0911</strain>
    </source>
</reference>
<evidence type="ECO:0000256" key="2">
    <source>
        <dbReference type="ARBA" id="ARBA00012452"/>
    </source>
</evidence>
<protein>
    <recommendedName>
        <fullName evidence="2">glutathione transferase</fullName>
        <ecNumber evidence="2">2.5.1.18</ecNumber>
    </recommendedName>
</protein>
<dbReference type="InterPro" id="IPR036249">
    <property type="entry name" value="Thioredoxin-like_sf"/>
</dbReference>
<name>F5CRR1_BRUGY</name>
<keyword evidence="3 7" id="KW-0808">Transferase</keyword>
<dbReference type="CDD" id="cd03042">
    <property type="entry name" value="GST_N_Zeta"/>
    <property type="match status" value="1"/>
</dbReference>
<feature type="domain" description="GST N-terminal" evidence="5">
    <location>
        <begin position="16"/>
        <end position="97"/>
    </location>
</feature>
<dbReference type="CDD" id="cd03191">
    <property type="entry name" value="GST_C_Zeta"/>
    <property type="match status" value="1"/>
</dbReference>
<dbReference type="PANTHER" id="PTHR42673:SF7">
    <property type="entry name" value="GLUTATHIONE S-TRANSFERASE ZETA CLASS-LIKE"/>
    <property type="match status" value="1"/>
</dbReference>
<dbReference type="EMBL" id="JF791114">
    <property type="protein sequence ID" value="AEB77868.1"/>
    <property type="molecule type" value="mRNA"/>
</dbReference>
<feature type="domain" description="GST C-terminal" evidence="6">
    <location>
        <begin position="102"/>
        <end position="227"/>
    </location>
</feature>
<comment type="catalytic activity">
    <reaction evidence="4">
        <text>RX + glutathione = an S-substituted glutathione + a halide anion + H(+)</text>
        <dbReference type="Rhea" id="RHEA:16437"/>
        <dbReference type="ChEBI" id="CHEBI:15378"/>
        <dbReference type="ChEBI" id="CHEBI:16042"/>
        <dbReference type="ChEBI" id="CHEBI:17792"/>
        <dbReference type="ChEBI" id="CHEBI:57925"/>
        <dbReference type="ChEBI" id="CHEBI:90779"/>
        <dbReference type="EC" id="2.5.1.18"/>
    </reaction>
</comment>
<dbReference type="InterPro" id="IPR005955">
    <property type="entry name" value="GST_Zeta"/>
</dbReference>
<dbReference type="GO" id="GO:0005737">
    <property type="term" value="C:cytoplasm"/>
    <property type="evidence" value="ECO:0007669"/>
    <property type="project" value="InterPro"/>
</dbReference>
<dbReference type="InterPro" id="IPR034333">
    <property type="entry name" value="GST_Zeta_N"/>
</dbReference>
<dbReference type="SUPFAM" id="SSF52833">
    <property type="entry name" value="Thioredoxin-like"/>
    <property type="match status" value="1"/>
</dbReference>
<dbReference type="GO" id="GO:0006559">
    <property type="term" value="P:L-phenylalanine catabolic process"/>
    <property type="evidence" value="ECO:0007669"/>
    <property type="project" value="TreeGrafter"/>
</dbReference>
<dbReference type="PROSITE" id="PS50405">
    <property type="entry name" value="GST_CTER"/>
    <property type="match status" value="1"/>
</dbReference>
<dbReference type="SFLD" id="SFLDG00358">
    <property type="entry name" value="Main_(cytGST)"/>
    <property type="match status" value="1"/>
</dbReference>
<proteinExistence type="evidence at transcript level"/>
<dbReference type="SUPFAM" id="SSF47616">
    <property type="entry name" value="GST C-terminal domain-like"/>
    <property type="match status" value="1"/>
</dbReference>
<dbReference type="SFLD" id="SFLDS00019">
    <property type="entry name" value="Glutathione_Transferase_(cytos"/>
    <property type="match status" value="1"/>
</dbReference>
<sequence length="229" mass="25723">MEANNQVGSVGGNSSSKLVLYSYWQSSCSWRVRFALSLKGLPYEYKAVNLAKGEQFSPEFERLNPLHFVPVLVDGDVVVSDSYAILLYLEERYPYKGLLPNDPQRRALNHQAASIVSTSIQPLHMMSFLKNIKEITGAEECLSWAQSTIEKGFLALEKLLKNFAGRYATGEEVYMADVFLAPQIAVAVTRFNVDMSKYPTLSRIYESYKALPEFVASSPGRQPDFDVAR</sequence>
<dbReference type="InterPro" id="IPR036282">
    <property type="entry name" value="Glutathione-S-Trfase_C_sf"/>
</dbReference>
<evidence type="ECO:0000256" key="4">
    <source>
        <dbReference type="ARBA" id="ARBA00047960"/>
    </source>
</evidence>
<organism evidence="7">
    <name type="scientific">Bruguiera gymnorhiza</name>
    <name type="common">Burma mangrove</name>
    <name type="synonym">Rhizophora gymnorhiza</name>
    <dbReference type="NCBI Taxonomy" id="39984"/>
    <lineage>
        <taxon>Eukaryota</taxon>
        <taxon>Viridiplantae</taxon>
        <taxon>Streptophyta</taxon>
        <taxon>Embryophyta</taxon>
        <taxon>Tracheophyta</taxon>
        <taxon>Spermatophyta</taxon>
        <taxon>Magnoliopsida</taxon>
        <taxon>eudicotyledons</taxon>
        <taxon>Gunneridae</taxon>
        <taxon>Pentapetalae</taxon>
        <taxon>rosids</taxon>
        <taxon>fabids</taxon>
        <taxon>Malpighiales</taxon>
        <taxon>Rhizophoraceae</taxon>
        <taxon>Bruguiera</taxon>
    </lineage>
</organism>
<evidence type="ECO:0000259" key="5">
    <source>
        <dbReference type="PROSITE" id="PS50404"/>
    </source>
</evidence>
<dbReference type="InterPro" id="IPR034330">
    <property type="entry name" value="GST_Zeta_C"/>
</dbReference>
<dbReference type="InterPro" id="IPR004045">
    <property type="entry name" value="Glutathione_S-Trfase_N"/>
</dbReference>
<dbReference type="GO" id="GO:0006749">
    <property type="term" value="P:glutathione metabolic process"/>
    <property type="evidence" value="ECO:0007669"/>
    <property type="project" value="TreeGrafter"/>
</dbReference>
<dbReference type="GO" id="GO:0016034">
    <property type="term" value="F:maleylacetoacetate isomerase activity"/>
    <property type="evidence" value="ECO:0007669"/>
    <property type="project" value="TreeGrafter"/>
</dbReference>
<dbReference type="InterPro" id="IPR010987">
    <property type="entry name" value="Glutathione-S-Trfase_C-like"/>
</dbReference>
<dbReference type="GO" id="GO:0009407">
    <property type="term" value="P:toxin catabolic process"/>
    <property type="evidence" value="ECO:0007669"/>
    <property type="project" value="UniProtKB-ARBA"/>
</dbReference>
<dbReference type="GO" id="GO:0004364">
    <property type="term" value="F:glutathione transferase activity"/>
    <property type="evidence" value="ECO:0007669"/>
    <property type="project" value="UniProtKB-EC"/>
</dbReference>
<comment type="similarity">
    <text evidence="1">Belongs to the GST superfamily. Zeta family.</text>
</comment>
<dbReference type="Gene3D" id="3.40.30.10">
    <property type="entry name" value="Glutaredoxin"/>
    <property type="match status" value="1"/>
</dbReference>
<dbReference type="Pfam" id="PF13409">
    <property type="entry name" value="GST_N_2"/>
    <property type="match status" value="1"/>
</dbReference>
<evidence type="ECO:0000313" key="7">
    <source>
        <dbReference type="EMBL" id="AEB77868.1"/>
    </source>
</evidence>
<dbReference type="AlphaFoldDB" id="F5CRR1"/>
<dbReference type="NCBIfam" id="TIGR01262">
    <property type="entry name" value="maiA"/>
    <property type="match status" value="1"/>
</dbReference>
<dbReference type="FunFam" id="1.20.1050.10:FF:000017">
    <property type="entry name" value="Maleylacetoacetate isomerase"/>
    <property type="match status" value="1"/>
</dbReference>
<dbReference type="InterPro" id="IPR040079">
    <property type="entry name" value="Glutathione_S-Trfase"/>
</dbReference>
<dbReference type="FunFam" id="3.40.30.10:FF:000100">
    <property type="entry name" value="Glutathione S-transferase Z1"/>
    <property type="match status" value="1"/>
</dbReference>